<dbReference type="Proteomes" id="UP001299970">
    <property type="component" value="Unassembled WGS sequence"/>
</dbReference>
<organism evidence="1 2">
    <name type="scientific">Pseudonocardia alaniniphila</name>
    <dbReference type="NCBI Taxonomy" id="75291"/>
    <lineage>
        <taxon>Bacteria</taxon>
        <taxon>Bacillati</taxon>
        <taxon>Actinomycetota</taxon>
        <taxon>Actinomycetes</taxon>
        <taxon>Pseudonocardiales</taxon>
        <taxon>Pseudonocardiaceae</taxon>
        <taxon>Pseudonocardia</taxon>
    </lineage>
</organism>
<keyword evidence="2" id="KW-1185">Reference proteome</keyword>
<protein>
    <submittedName>
        <fullName evidence="1">Uncharacterized protein</fullName>
    </submittedName>
</protein>
<evidence type="ECO:0000313" key="1">
    <source>
        <dbReference type="EMBL" id="MCH6169852.1"/>
    </source>
</evidence>
<gene>
    <name evidence="1" type="ORF">MMF94_29480</name>
</gene>
<dbReference type="EMBL" id="JAKXMK010000028">
    <property type="protein sequence ID" value="MCH6169852.1"/>
    <property type="molecule type" value="Genomic_DNA"/>
</dbReference>
<name>A0ABS9TMT6_9PSEU</name>
<proteinExistence type="predicted"/>
<evidence type="ECO:0000313" key="2">
    <source>
        <dbReference type="Proteomes" id="UP001299970"/>
    </source>
</evidence>
<dbReference type="RefSeq" id="WP_241040511.1">
    <property type="nucleotide sequence ID" value="NZ_BAAAJF010000014.1"/>
</dbReference>
<sequence length="81" mass="9141">MSLANFRRRPVSRFWLHTGAADNCRYAEAFPTHTEVDCSQCGSVIRTQHTGPAASAECGPLYVVLIDHYRFDCPAIEITRR</sequence>
<comment type="caution">
    <text evidence="1">The sequence shown here is derived from an EMBL/GenBank/DDBJ whole genome shotgun (WGS) entry which is preliminary data.</text>
</comment>
<accession>A0ABS9TMT6</accession>
<reference evidence="1 2" key="1">
    <citation type="submission" date="2022-03" db="EMBL/GenBank/DDBJ databases">
        <title>Pseudonocardia alaer sp. nov., a novel actinomycete isolated from reed forest soil.</title>
        <authorList>
            <person name="Wang L."/>
        </authorList>
    </citation>
    <scope>NUCLEOTIDE SEQUENCE [LARGE SCALE GENOMIC DNA]</scope>
    <source>
        <strain evidence="1 2">Y-16303</strain>
    </source>
</reference>